<reference evidence="1 2" key="1">
    <citation type="submission" date="2018-11" db="EMBL/GenBank/DDBJ databases">
        <title>Complete genome sequence of Paenibacillus baekrokdamisoli strain KCTC 33723.</title>
        <authorList>
            <person name="Kang S.W."/>
            <person name="Lee K.C."/>
            <person name="Kim K.K."/>
            <person name="Kim J.S."/>
            <person name="Kim D.S."/>
            <person name="Ko S.H."/>
            <person name="Yang S.H."/>
            <person name="Lee J.S."/>
        </authorList>
    </citation>
    <scope>NUCLEOTIDE SEQUENCE [LARGE SCALE GENOMIC DNA]</scope>
    <source>
        <strain evidence="1 2">KCTC 33723</strain>
    </source>
</reference>
<dbReference type="Proteomes" id="UP000275368">
    <property type="component" value="Chromosome"/>
</dbReference>
<dbReference type="AlphaFoldDB" id="A0A3G9J9N4"/>
<gene>
    <name evidence="1" type="ORF">Back11_19230</name>
</gene>
<dbReference type="SUPFAM" id="SSF48452">
    <property type="entry name" value="TPR-like"/>
    <property type="match status" value="1"/>
</dbReference>
<proteinExistence type="predicted"/>
<dbReference type="RefSeq" id="WP_125655727.1">
    <property type="nucleotide sequence ID" value="NZ_AP019308.1"/>
</dbReference>
<accession>A0A3G9J9N4</accession>
<name>A0A3G9J9N4_9BACL</name>
<sequence>MRYLDEMAQLVRPFLPPHAELVYLQEQHNQPAILLADIDGDGQVELIAGYKDKGEMYLIVLKLINGRWRKLSTFKGSGYNLTYLLAAPLIDSHVQTIIAGWQFGSIWSELDLLQWQNGKFEHLIPSGTYFSKLEVEDMPSTQGRDGRYEIALWKHDTGDAYQIEIYRWSPQGLAIAKDVYPYYFLKVIPYYQRLIQQMPESAPYWYYLADSQAKAGQLQAALQTIEHALKLPYAYTEKLLQLKREIQMGIDH</sequence>
<keyword evidence="2" id="KW-1185">Reference proteome</keyword>
<dbReference type="InterPro" id="IPR011990">
    <property type="entry name" value="TPR-like_helical_dom_sf"/>
</dbReference>
<organism evidence="1 2">
    <name type="scientific">Paenibacillus baekrokdamisoli</name>
    <dbReference type="NCBI Taxonomy" id="1712516"/>
    <lineage>
        <taxon>Bacteria</taxon>
        <taxon>Bacillati</taxon>
        <taxon>Bacillota</taxon>
        <taxon>Bacilli</taxon>
        <taxon>Bacillales</taxon>
        <taxon>Paenibacillaceae</taxon>
        <taxon>Paenibacillus</taxon>
    </lineage>
</organism>
<evidence type="ECO:0000313" key="2">
    <source>
        <dbReference type="Proteomes" id="UP000275368"/>
    </source>
</evidence>
<dbReference type="Gene3D" id="1.25.40.10">
    <property type="entry name" value="Tetratricopeptide repeat domain"/>
    <property type="match status" value="1"/>
</dbReference>
<evidence type="ECO:0000313" key="1">
    <source>
        <dbReference type="EMBL" id="BBH20578.1"/>
    </source>
</evidence>
<dbReference type="KEGG" id="pbk:Back11_19230"/>
<dbReference type="OrthoDB" id="5637at2"/>
<protein>
    <submittedName>
        <fullName evidence="1">Uncharacterized protein</fullName>
    </submittedName>
</protein>
<dbReference type="EMBL" id="AP019308">
    <property type="protein sequence ID" value="BBH20578.1"/>
    <property type="molecule type" value="Genomic_DNA"/>
</dbReference>